<sequence length="92" mass="10517">MPVSMTAPDQSLVRGYIINGPFAHSLIWQRRDFSFAVLLIVILKTPKLCVLHLAPLQLDKLQGFHDDFSIQIFRVPGRNFDQTRGGRESPQR</sequence>
<gene>
    <name evidence="1" type="ORF">IAS62_005131</name>
</gene>
<evidence type="ECO:0000313" key="1">
    <source>
        <dbReference type="EMBL" id="WVO23774.1"/>
    </source>
</evidence>
<proteinExistence type="predicted"/>
<organism evidence="1 2">
    <name type="scientific">Cryptococcus decagattii</name>
    <dbReference type="NCBI Taxonomy" id="1859122"/>
    <lineage>
        <taxon>Eukaryota</taxon>
        <taxon>Fungi</taxon>
        <taxon>Dikarya</taxon>
        <taxon>Basidiomycota</taxon>
        <taxon>Agaricomycotina</taxon>
        <taxon>Tremellomycetes</taxon>
        <taxon>Tremellales</taxon>
        <taxon>Cryptococcaceae</taxon>
        <taxon>Cryptococcus</taxon>
        <taxon>Cryptococcus gattii species complex</taxon>
    </lineage>
</organism>
<reference evidence="1 2" key="1">
    <citation type="submission" date="2024-01" db="EMBL/GenBank/DDBJ databases">
        <title>Comparative genomics of Cryptococcus and Kwoniella reveals pathogenesis evolution and contrasting modes of karyotype evolution via chromosome fusion or intercentromeric recombination.</title>
        <authorList>
            <person name="Coelho M.A."/>
            <person name="David-Palma M."/>
            <person name="Shea T."/>
            <person name="Bowers K."/>
            <person name="McGinley-Smith S."/>
            <person name="Mohammad A.W."/>
            <person name="Gnirke A."/>
            <person name="Yurkov A.M."/>
            <person name="Nowrousian M."/>
            <person name="Sun S."/>
            <person name="Cuomo C.A."/>
            <person name="Heitman J."/>
        </authorList>
    </citation>
    <scope>NUCLEOTIDE SEQUENCE [LARGE SCALE GENOMIC DNA]</scope>
    <source>
        <strain evidence="1 2">7685027</strain>
    </source>
</reference>
<dbReference type="RefSeq" id="XP_064723013.1">
    <property type="nucleotide sequence ID" value="XM_064866941.1"/>
</dbReference>
<dbReference type="Proteomes" id="UP001432216">
    <property type="component" value="Chromosome 9"/>
</dbReference>
<evidence type="ECO:0000313" key="2">
    <source>
        <dbReference type="Proteomes" id="UP001432216"/>
    </source>
</evidence>
<dbReference type="EMBL" id="CP143814">
    <property type="protein sequence ID" value="WVO23774.1"/>
    <property type="molecule type" value="Genomic_DNA"/>
</dbReference>
<accession>A0ABZ2B0Z9</accession>
<protein>
    <submittedName>
        <fullName evidence="1">Uncharacterized protein</fullName>
    </submittedName>
</protein>
<keyword evidence="2" id="KW-1185">Reference proteome</keyword>
<dbReference type="GeneID" id="89991901"/>
<name>A0ABZ2B0Z9_9TREE</name>